<dbReference type="SUPFAM" id="SSF56112">
    <property type="entry name" value="Protein kinase-like (PK-like)"/>
    <property type="match status" value="1"/>
</dbReference>
<evidence type="ECO:0000256" key="10">
    <source>
        <dbReference type="ARBA" id="ARBA00022840"/>
    </source>
</evidence>
<evidence type="ECO:0000256" key="6">
    <source>
        <dbReference type="ARBA" id="ARBA00022692"/>
    </source>
</evidence>
<dbReference type="PRINTS" id="PR00019">
    <property type="entry name" value="LEURICHRPT"/>
</dbReference>
<dbReference type="Gene3D" id="3.30.200.20">
    <property type="entry name" value="Phosphorylase Kinase, domain 1"/>
    <property type="match status" value="1"/>
</dbReference>
<dbReference type="FunFam" id="3.80.10.10:FF:000095">
    <property type="entry name" value="LRR receptor-like serine/threonine-protein kinase GSO1"/>
    <property type="match status" value="1"/>
</dbReference>
<dbReference type="SMART" id="SM00369">
    <property type="entry name" value="LRR_TYP"/>
    <property type="match status" value="6"/>
</dbReference>
<evidence type="ECO:0000313" key="17">
    <source>
        <dbReference type="EMBL" id="KAJ9543770.1"/>
    </source>
</evidence>
<evidence type="ECO:0000256" key="4">
    <source>
        <dbReference type="ARBA" id="ARBA00022614"/>
    </source>
</evidence>
<dbReference type="SUPFAM" id="SSF52058">
    <property type="entry name" value="L domain-like"/>
    <property type="match status" value="2"/>
</dbReference>
<evidence type="ECO:0000256" key="14">
    <source>
        <dbReference type="ARBA" id="ARBA00023180"/>
    </source>
</evidence>
<dbReference type="Pfam" id="PF08263">
    <property type="entry name" value="LRRNT_2"/>
    <property type="match status" value="1"/>
</dbReference>
<keyword evidence="7" id="KW-0732">Signal</keyword>
<dbReference type="FunFam" id="3.80.10.10:FF:000400">
    <property type="entry name" value="Nuclear pore complex protein NUP107"/>
    <property type="match status" value="1"/>
</dbReference>
<dbReference type="AlphaFoldDB" id="A0AA38W9G7"/>
<dbReference type="InterPro" id="IPR013210">
    <property type="entry name" value="LRR_N_plant-typ"/>
</dbReference>
<comment type="similarity">
    <text evidence="2">Belongs to the RLP family.</text>
</comment>
<evidence type="ECO:0000259" key="16">
    <source>
        <dbReference type="PROSITE" id="PS50011"/>
    </source>
</evidence>
<evidence type="ECO:0000256" key="5">
    <source>
        <dbReference type="ARBA" id="ARBA00022679"/>
    </source>
</evidence>
<keyword evidence="12 15" id="KW-0472">Membrane</keyword>
<dbReference type="GO" id="GO:0005886">
    <property type="term" value="C:plasma membrane"/>
    <property type="evidence" value="ECO:0007669"/>
    <property type="project" value="UniProtKB-SubCell"/>
</dbReference>
<dbReference type="InterPro" id="IPR008266">
    <property type="entry name" value="Tyr_kinase_AS"/>
</dbReference>
<dbReference type="GO" id="GO:0004674">
    <property type="term" value="F:protein serine/threonine kinase activity"/>
    <property type="evidence" value="ECO:0007669"/>
    <property type="project" value="UniProtKB-EC"/>
</dbReference>
<comment type="subcellular location">
    <subcellularLocation>
        <location evidence="1">Cell membrane</location>
        <topology evidence="1">Single-pass type I membrane protein</topology>
    </subcellularLocation>
</comment>
<comment type="caution">
    <text evidence="17">The sequence shown here is derived from an EMBL/GenBank/DDBJ whole genome shotgun (WGS) entry which is preliminary data.</text>
</comment>
<evidence type="ECO:0000256" key="9">
    <source>
        <dbReference type="ARBA" id="ARBA00022741"/>
    </source>
</evidence>
<evidence type="ECO:0000256" key="12">
    <source>
        <dbReference type="ARBA" id="ARBA00023136"/>
    </source>
</evidence>
<dbReference type="PANTHER" id="PTHR48052:SF60">
    <property type="entry name" value="RECEPTOR-LIKE PROTEIN KINASE"/>
    <property type="match status" value="1"/>
</dbReference>
<dbReference type="GO" id="GO:0099402">
    <property type="term" value="P:plant organ development"/>
    <property type="evidence" value="ECO:0007669"/>
    <property type="project" value="UniProtKB-ARBA"/>
</dbReference>
<dbReference type="InterPro" id="IPR001245">
    <property type="entry name" value="Ser-Thr/Tyr_kinase_cat_dom"/>
</dbReference>
<dbReference type="InterPro" id="IPR001611">
    <property type="entry name" value="Leu-rich_rpt"/>
</dbReference>
<dbReference type="Proteomes" id="UP001172457">
    <property type="component" value="Chromosome 6"/>
</dbReference>
<dbReference type="GO" id="GO:0006952">
    <property type="term" value="P:defense response"/>
    <property type="evidence" value="ECO:0007669"/>
    <property type="project" value="UniProtKB-ARBA"/>
</dbReference>
<keyword evidence="11 15" id="KW-1133">Transmembrane helix</keyword>
<keyword evidence="5" id="KW-0808">Transferase</keyword>
<feature type="transmembrane region" description="Helical" evidence="15">
    <location>
        <begin position="12"/>
        <end position="31"/>
    </location>
</feature>
<keyword evidence="3" id="KW-1003">Cell membrane</keyword>
<dbReference type="Pfam" id="PF23598">
    <property type="entry name" value="LRR_14"/>
    <property type="match status" value="1"/>
</dbReference>
<dbReference type="CDD" id="cd14066">
    <property type="entry name" value="STKc_IRAK"/>
    <property type="match status" value="1"/>
</dbReference>
<dbReference type="InterPro" id="IPR032675">
    <property type="entry name" value="LRR_dom_sf"/>
</dbReference>
<dbReference type="InterPro" id="IPR003591">
    <property type="entry name" value="Leu-rich_rpt_typical-subtyp"/>
</dbReference>
<feature type="transmembrane region" description="Helical" evidence="15">
    <location>
        <begin position="611"/>
        <end position="634"/>
    </location>
</feature>
<dbReference type="FunFam" id="1.10.510.10:FF:000388">
    <property type="entry name" value="Leucine-rich repeat receptor-like tyrosine-protein kinase PXC3"/>
    <property type="match status" value="1"/>
</dbReference>
<dbReference type="FunFam" id="3.30.200.20:FF:000454">
    <property type="entry name" value="Leucine-rich repeat receptor-like tyrosine-protein kinase PXC3"/>
    <property type="match status" value="1"/>
</dbReference>
<keyword evidence="13" id="KW-0675">Receptor</keyword>
<dbReference type="GO" id="GO:0005524">
    <property type="term" value="F:ATP binding"/>
    <property type="evidence" value="ECO:0007669"/>
    <property type="project" value="UniProtKB-KW"/>
</dbReference>
<evidence type="ECO:0000256" key="11">
    <source>
        <dbReference type="ARBA" id="ARBA00022989"/>
    </source>
</evidence>
<dbReference type="GO" id="GO:0009653">
    <property type="term" value="P:anatomical structure morphogenesis"/>
    <property type="evidence" value="ECO:0007669"/>
    <property type="project" value="UniProtKB-ARBA"/>
</dbReference>
<keyword evidence="4" id="KW-0433">Leucine-rich repeat</keyword>
<dbReference type="PANTHER" id="PTHR48052">
    <property type="entry name" value="UNNAMED PRODUCT"/>
    <property type="match status" value="1"/>
</dbReference>
<sequence length="971" mass="107446">MVIGDGRVETMMLMGIVVVAVLALVVVFWWWCFGCGLLKVVVVWRWWWWFTDGLQWFTFYSRLQWYNVYSKKEFNVSSQLDHDNDDDVNDNKDDDLTTLLAIKKELNLLDWDDDNLLNNKTSSNYCQWPHITCNSNHSFVEKLVLSHLNLQGNITPISQLKSLKFLDLSFNTFHGPIPNSFGNLSNLQVLDLSYNKFDGLIPTQLGKLTNLKSLNLSNNLLIGSIPNDLQGLVNLQDFQIFSNHLNGSIPIWVGNLTELRVFTAYENELSGKIPESLGSVSELRSLNLHSNYLEGPIPDGVFEMGKLESLVLTQNKLGGSLPESIGKCRGLSSVRIGDNDLIGNIPRAIGNLSGLTYFEADNNNLSGEIVWEFAHCANLTLLNLASNGFSGIIPPVFGQMVNLQELIVSGNSLFGEIPTSVLSNKNLNKIDLSNNRFNGSIPQSVCNSSRLQYLLLGENSLIGEIPHEIGNCVKLLELQLGGNYLTGTIPPEIGRIKNLQIALNLSFNHLHGQLPPDLGKLDKLVSLDLSNNQLTGNIPLALRGMLSLIDVNFANNHLTGPIPTFTPFQKSPNSSFWRNEGLCGYPLNSNCGNSNDSDDNEAFHHRVSYRIVLAVIGSGLLVFLSVTIVVVLFMMREKQEKAAKTVGNEDDLEIDDSNSNNKPLIIAGNVFVENLKQAIDFDAVVKATLKDSNKISSGTFSTIYKAEMPSGLTLSVKRLKSVDKTILNQQTKMIRELERLSNLCHENLIRPIGFAIYDDVALLLHGFLPNGTLARFLHESSKEADYKPDWPVRLSIAIGVAEGLAFLHHLAIIHLDISSGNVFLDSNFKPLVGEVEISKLLDPSRGTASISAVAGSFGYIPPEYAYTMQVTAPGNVYSFGVVLLEILTTRVPVDEEFGEGVDLVKWVQGAPSRGETPEQILDAKLSTVSFGWRKEMLAGLKVALMCTDTTPAKRPKMKKVVEMLQEITENK</sequence>
<dbReference type="InterPro" id="IPR000719">
    <property type="entry name" value="Prot_kinase_dom"/>
</dbReference>
<dbReference type="Pfam" id="PF00560">
    <property type="entry name" value="LRR_1"/>
    <property type="match status" value="6"/>
</dbReference>
<accession>A0AA38W9G7</accession>
<keyword evidence="14" id="KW-0325">Glycoprotein</keyword>
<dbReference type="PROSITE" id="PS50011">
    <property type="entry name" value="PROTEIN_KINASE_DOM"/>
    <property type="match status" value="1"/>
</dbReference>
<keyword evidence="9" id="KW-0547">Nucleotide-binding</keyword>
<keyword evidence="18" id="KW-1185">Reference proteome</keyword>
<reference evidence="17" key="1">
    <citation type="submission" date="2023-03" db="EMBL/GenBank/DDBJ databases">
        <title>Chromosome-scale reference genome and RAD-based genetic map of yellow starthistle (Centaurea solstitialis) reveal putative structural variation and QTLs associated with invader traits.</title>
        <authorList>
            <person name="Reatini B."/>
            <person name="Cang F.A."/>
            <person name="Jiang Q."/>
            <person name="Mckibben M.T.W."/>
            <person name="Barker M.S."/>
            <person name="Rieseberg L.H."/>
            <person name="Dlugosch K.M."/>
        </authorList>
    </citation>
    <scope>NUCLEOTIDE SEQUENCE</scope>
    <source>
        <strain evidence="17">CAN-66</strain>
        <tissue evidence="17">Leaf</tissue>
    </source>
</reference>
<protein>
    <recommendedName>
        <fullName evidence="16">Protein kinase domain-containing protein</fullName>
    </recommendedName>
</protein>
<proteinExistence type="inferred from homology"/>
<gene>
    <name evidence="17" type="ORF">OSB04_023477</name>
</gene>
<evidence type="ECO:0000256" key="7">
    <source>
        <dbReference type="ARBA" id="ARBA00022729"/>
    </source>
</evidence>
<dbReference type="PROSITE" id="PS51450">
    <property type="entry name" value="LRR"/>
    <property type="match status" value="1"/>
</dbReference>
<dbReference type="Gene3D" id="3.80.10.10">
    <property type="entry name" value="Ribonuclease Inhibitor"/>
    <property type="match status" value="3"/>
</dbReference>
<dbReference type="GO" id="GO:0051707">
    <property type="term" value="P:response to other organism"/>
    <property type="evidence" value="ECO:0007669"/>
    <property type="project" value="UniProtKB-ARBA"/>
</dbReference>
<keyword evidence="10" id="KW-0067">ATP-binding</keyword>
<evidence type="ECO:0000256" key="3">
    <source>
        <dbReference type="ARBA" id="ARBA00022475"/>
    </source>
</evidence>
<organism evidence="17 18">
    <name type="scientific">Centaurea solstitialis</name>
    <name type="common">yellow star-thistle</name>
    <dbReference type="NCBI Taxonomy" id="347529"/>
    <lineage>
        <taxon>Eukaryota</taxon>
        <taxon>Viridiplantae</taxon>
        <taxon>Streptophyta</taxon>
        <taxon>Embryophyta</taxon>
        <taxon>Tracheophyta</taxon>
        <taxon>Spermatophyta</taxon>
        <taxon>Magnoliopsida</taxon>
        <taxon>eudicotyledons</taxon>
        <taxon>Gunneridae</taxon>
        <taxon>Pentapetalae</taxon>
        <taxon>asterids</taxon>
        <taxon>campanulids</taxon>
        <taxon>Asterales</taxon>
        <taxon>Asteraceae</taxon>
        <taxon>Carduoideae</taxon>
        <taxon>Cardueae</taxon>
        <taxon>Centaureinae</taxon>
        <taxon>Centaurea</taxon>
    </lineage>
</organism>
<feature type="domain" description="Protein kinase" evidence="16">
    <location>
        <begin position="689"/>
        <end position="968"/>
    </location>
</feature>
<keyword evidence="8" id="KW-0677">Repeat</keyword>
<dbReference type="PROSITE" id="PS00109">
    <property type="entry name" value="PROTEIN_KINASE_TYR"/>
    <property type="match status" value="1"/>
</dbReference>
<evidence type="ECO:0000256" key="8">
    <source>
        <dbReference type="ARBA" id="ARBA00022737"/>
    </source>
</evidence>
<dbReference type="EMBL" id="JARYMX010000006">
    <property type="protein sequence ID" value="KAJ9543770.1"/>
    <property type="molecule type" value="Genomic_DNA"/>
</dbReference>
<dbReference type="Pfam" id="PF07714">
    <property type="entry name" value="PK_Tyr_Ser-Thr"/>
    <property type="match status" value="1"/>
</dbReference>
<dbReference type="Gene3D" id="1.10.510.10">
    <property type="entry name" value="Transferase(Phosphotransferase) domain 1"/>
    <property type="match status" value="1"/>
</dbReference>
<evidence type="ECO:0000256" key="2">
    <source>
        <dbReference type="ARBA" id="ARBA00009592"/>
    </source>
</evidence>
<dbReference type="InterPro" id="IPR011009">
    <property type="entry name" value="Kinase-like_dom_sf"/>
</dbReference>
<evidence type="ECO:0000313" key="18">
    <source>
        <dbReference type="Proteomes" id="UP001172457"/>
    </source>
</evidence>
<name>A0AA38W9G7_9ASTR</name>
<keyword evidence="6 15" id="KW-0812">Transmembrane</keyword>
<dbReference type="InterPro" id="IPR055414">
    <property type="entry name" value="LRR_R13L4/SHOC2-like"/>
</dbReference>
<evidence type="ECO:0000256" key="1">
    <source>
        <dbReference type="ARBA" id="ARBA00004251"/>
    </source>
</evidence>
<evidence type="ECO:0000256" key="13">
    <source>
        <dbReference type="ARBA" id="ARBA00023170"/>
    </source>
</evidence>
<evidence type="ECO:0000256" key="15">
    <source>
        <dbReference type="SAM" id="Phobius"/>
    </source>
</evidence>